<keyword evidence="2" id="KW-1185">Reference proteome</keyword>
<dbReference type="EMBL" id="JH598105">
    <property type="status" value="NOT_ANNOTATED_CDS"/>
    <property type="molecule type" value="Genomic_DNA"/>
</dbReference>
<dbReference type="VEuPathDB" id="FungiDB:HpaG803673"/>
<proteinExistence type="predicted"/>
<protein>
    <submittedName>
        <fullName evidence="1">Uncharacterized protein</fullName>
    </submittedName>
</protein>
<name>M4BBL0_HYAAE</name>
<dbReference type="InParanoid" id="M4BBL0"/>
<organism evidence="1 2">
    <name type="scientific">Hyaloperonospora arabidopsidis (strain Emoy2)</name>
    <name type="common">Downy mildew agent</name>
    <name type="synonym">Peronospora arabidopsidis</name>
    <dbReference type="NCBI Taxonomy" id="559515"/>
    <lineage>
        <taxon>Eukaryota</taxon>
        <taxon>Sar</taxon>
        <taxon>Stramenopiles</taxon>
        <taxon>Oomycota</taxon>
        <taxon>Peronosporomycetes</taxon>
        <taxon>Peronosporales</taxon>
        <taxon>Peronosporaceae</taxon>
        <taxon>Hyaloperonospora</taxon>
    </lineage>
</organism>
<dbReference type="Proteomes" id="UP000011713">
    <property type="component" value="Unassembled WGS sequence"/>
</dbReference>
<dbReference type="AlphaFoldDB" id="M4BBL0"/>
<sequence length="49" mass="5787">MCTHLCITSSERKRRQRTIMNPLYLFDSYFTNLKALPVLMATLQSCFKD</sequence>
<accession>M4BBL0</accession>
<evidence type="ECO:0000313" key="1">
    <source>
        <dbReference type="EnsemblProtists" id="HpaP803673"/>
    </source>
</evidence>
<reference evidence="2" key="1">
    <citation type="journal article" date="2010" name="Science">
        <title>Signatures of adaptation to obligate biotrophy in the Hyaloperonospora arabidopsidis genome.</title>
        <authorList>
            <person name="Baxter L."/>
            <person name="Tripathy S."/>
            <person name="Ishaque N."/>
            <person name="Boot N."/>
            <person name="Cabral A."/>
            <person name="Kemen E."/>
            <person name="Thines M."/>
            <person name="Ah-Fong A."/>
            <person name="Anderson R."/>
            <person name="Badejoko W."/>
            <person name="Bittner-Eddy P."/>
            <person name="Boore J.L."/>
            <person name="Chibucos M.C."/>
            <person name="Coates M."/>
            <person name="Dehal P."/>
            <person name="Delehaunty K."/>
            <person name="Dong S."/>
            <person name="Downton P."/>
            <person name="Dumas B."/>
            <person name="Fabro G."/>
            <person name="Fronick C."/>
            <person name="Fuerstenberg S.I."/>
            <person name="Fulton L."/>
            <person name="Gaulin E."/>
            <person name="Govers F."/>
            <person name="Hughes L."/>
            <person name="Humphray S."/>
            <person name="Jiang R.H."/>
            <person name="Judelson H."/>
            <person name="Kamoun S."/>
            <person name="Kyung K."/>
            <person name="Meijer H."/>
            <person name="Minx P."/>
            <person name="Morris P."/>
            <person name="Nelson J."/>
            <person name="Phuntumart V."/>
            <person name="Qutob D."/>
            <person name="Rehmany A."/>
            <person name="Rougon-Cardoso A."/>
            <person name="Ryden P."/>
            <person name="Torto-Alalibo T."/>
            <person name="Studholme D."/>
            <person name="Wang Y."/>
            <person name="Win J."/>
            <person name="Wood J."/>
            <person name="Clifton S.W."/>
            <person name="Rogers J."/>
            <person name="Van den Ackerveken G."/>
            <person name="Jones J.D."/>
            <person name="McDowell J.M."/>
            <person name="Beynon J."/>
            <person name="Tyler B.M."/>
        </authorList>
    </citation>
    <scope>NUCLEOTIDE SEQUENCE [LARGE SCALE GENOMIC DNA]</scope>
    <source>
        <strain evidence="2">Emoy2</strain>
    </source>
</reference>
<evidence type="ECO:0000313" key="2">
    <source>
        <dbReference type="Proteomes" id="UP000011713"/>
    </source>
</evidence>
<dbReference type="HOGENOM" id="CLU_3145683_0_0_1"/>
<dbReference type="EnsemblProtists" id="HpaT803673">
    <property type="protein sequence ID" value="HpaP803673"/>
    <property type="gene ID" value="HpaG803673"/>
</dbReference>
<reference evidence="1" key="2">
    <citation type="submission" date="2015-06" db="UniProtKB">
        <authorList>
            <consortium name="EnsemblProtists"/>
        </authorList>
    </citation>
    <scope>IDENTIFICATION</scope>
    <source>
        <strain evidence="1">Emoy2</strain>
    </source>
</reference>